<evidence type="ECO:0000256" key="10">
    <source>
        <dbReference type="ARBA" id="ARBA00047317"/>
    </source>
</evidence>
<evidence type="ECO:0000256" key="9">
    <source>
        <dbReference type="ARBA" id="ARBA00023150"/>
    </source>
</evidence>
<dbReference type="SMART" id="SM00852">
    <property type="entry name" value="MoCF_biosynth"/>
    <property type="match status" value="1"/>
</dbReference>
<keyword evidence="7 11" id="KW-0479">Metal-binding</keyword>
<dbReference type="CDD" id="cd00887">
    <property type="entry name" value="MoeA"/>
    <property type="match status" value="1"/>
</dbReference>
<dbReference type="FunFam" id="3.40.980.10:FF:000004">
    <property type="entry name" value="Molybdopterin molybdenumtransferase"/>
    <property type="match status" value="1"/>
</dbReference>
<reference evidence="13" key="2">
    <citation type="submission" date="2020-09" db="EMBL/GenBank/DDBJ databases">
        <authorList>
            <person name="Sun Q."/>
            <person name="Zhou Y."/>
        </authorList>
    </citation>
    <scope>NUCLEOTIDE SEQUENCE</scope>
    <source>
        <strain evidence="13">CGMCC 1.14988</strain>
    </source>
</reference>
<dbReference type="InterPro" id="IPR036425">
    <property type="entry name" value="MoaB/Mog-like_dom_sf"/>
</dbReference>
<evidence type="ECO:0000256" key="6">
    <source>
        <dbReference type="ARBA" id="ARBA00022679"/>
    </source>
</evidence>
<dbReference type="Gene3D" id="3.40.980.10">
    <property type="entry name" value="MoaB/Mog-like domain"/>
    <property type="match status" value="1"/>
</dbReference>
<evidence type="ECO:0000256" key="8">
    <source>
        <dbReference type="ARBA" id="ARBA00022842"/>
    </source>
</evidence>
<comment type="caution">
    <text evidence="13">The sequence shown here is derived from an EMBL/GenBank/DDBJ whole genome shotgun (WGS) entry which is preliminary data.</text>
</comment>
<dbReference type="Gene3D" id="2.170.190.11">
    <property type="entry name" value="Molybdopterin biosynthesis moea protein, domain 3"/>
    <property type="match status" value="1"/>
</dbReference>
<keyword evidence="6 11" id="KW-0808">Transferase</keyword>
<organism evidence="13 14">
    <name type="scientific">Egicoccus halophilus</name>
    <dbReference type="NCBI Taxonomy" id="1670830"/>
    <lineage>
        <taxon>Bacteria</taxon>
        <taxon>Bacillati</taxon>
        <taxon>Actinomycetota</taxon>
        <taxon>Nitriliruptoria</taxon>
        <taxon>Egicoccales</taxon>
        <taxon>Egicoccaceae</taxon>
        <taxon>Egicoccus</taxon>
    </lineage>
</organism>
<evidence type="ECO:0000259" key="12">
    <source>
        <dbReference type="SMART" id="SM00852"/>
    </source>
</evidence>
<dbReference type="NCBIfam" id="NF045515">
    <property type="entry name" value="Glp_gephyrin"/>
    <property type="match status" value="1"/>
</dbReference>
<keyword evidence="5 11" id="KW-0500">Molybdenum</keyword>
<dbReference type="InterPro" id="IPR001453">
    <property type="entry name" value="MoaB/Mog_dom"/>
</dbReference>
<evidence type="ECO:0000313" key="14">
    <source>
        <dbReference type="Proteomes" id="UP000650511"/>
    </source>
</evidence>
<dbReference type="RefSeq" id="WP_205745342.1">
    <property type="nucleotide sequence ID" value="NZ_BMHA01000002.1"/>
</dbReference>
<dbReference type="SUPFAM" id="SSF63882">
    <property type="entry name" value="MoeA N-terminal region -like"/>
    <property type="match status" value="1"/>
</dbReference>
<dbReference type="InterPro" id="IPR005111">
    <property type="entry name" value="MoeA_C_domain_IV"/>
</dbReference>
<dbReference type="AlphaFoldDB" id="A0A8J3A7R1"/>
<keyword evidence="14" id="KW-1185">Reference proteome</keyword>
<dbReference type="NCBIfam" id="TIGR00177">
    <property type="entry name" value="molyb_syn"/>
    <property type="match status" value="1"/>
</dbReference>
<accession>A0A8J3A7R1</accession>
<reference evidence="13" key="1">
    <citation type="journal article" date="2014" name="Int. J. Syst. Evol. Microbiol.">
        <title>Complete genome sequence of Corynebacterium casei LMG S-19264T (=DSM 44701T), isolated from a smear-ripened cheese.</title>
        <authorList>
            <consortium name="US DOE Joint Genome Institute (JGI-PGF)"/>
            <person name="Walter F."/>
            <person name="Albersmeier A."/>
            <person name="Kalinowski J."/>
            <person name="Ruckert C."/>
        </authorList>
    </citation>
    <scope>NUCLEOTIDE SEQUENCE</scope>
    <source>
        <strain evidence="13">CGMCC 1.14988</strain>
    </source>
</reference>
<comment type="similarity">
    <text evidence="4 11">Belongs to the MoeA family.</text>
</comment>
<evidence type="ECO:0000256" key="2">
    <source>
        <dbReference type="ARBA" id="ARBA00002901"/>
    </source>
</evidence>
<dbReference type="FunFam" id="2.170.190.11:FF:000001">
    <property type="entry name" value="Molybdopterin molybdenumtransferase"/>
    <property type="match status" value="1"/>
</dbReference>
<keyword evidence="9 11" id="KW-0501">Molybdenum cofactor biosynthesis</keyword>
<protein>
    <recommendedName>
        <fullName evidence="11">Molybdopterin molybdenumtransferase</fullName>
        <ecNumber evidence="11">2.10.1.1</ecNumber>
    </recommendedName>
</protein>
<dbReference type="Pfam" id="PF03454">
    <property type="entry name" value="MoeA_C"/>
    <property type="match status" value="1"/>
</dbReference>
<evidence type="ECO:0000313" key="13">
    <source>
        <dbReference type="EMBL" id="GGI03643.1"/>
    </source>
</evidence>
<dbReference type="Pfam" id="PF00994">
    <property type="entry name" value="MoCF_biosynth"/>
    <property type="match status" value="1"/>
</dbReference>
<evidence type="ECO:0000256" key="4">
    <source>
        <dbReference type="ARBA" id="ARBA00010763"/>
    </source>
</evidence>
<dbReference type="Proteomes" id="UP000650511">
    <property type="component" value="Unassembled WGS sequence"/>
</dbReference>
<evidence type="ECO:0000256" key="3">
    <source>
        <dbReference type="ARBA" id="ARBA00005046"/>
    </source>
</evidence>
<evidence type="ECO:0000256" key="1">
    <source>
        <dbReference type="ARBA" id="ARBA00001946"/>
    </source>
</evidence>
<proteinExistence type="inferred from homology"/>
<dbReference type="InterPro" id="IPR036135">
    <property type="entry name" value="MoeA_linker/N_sf"/>
</dbReference>
<dbReference type="EC" id="2.10.1.1" evidence="11"/>
<dbReference type="SUPFAM" id="SSF53218">
    <property type="entry name" value="Molybdenum cofactor biosynthesis proteins"/>
    <property type="match status" value="1"/>
</dbReference>
<dbReference type="GO" id="GO:0005829">
    <property type="term" value="C:cytosol"/>
    <property type="evidence" value="ECO:0007669"/>
    <property type="project" value="TreeGrafter"/>
</dbReference>
<sequence length="420" mass="42954">MTRFVGHGRTEVTAAEELTPVDEHLQAILDALPTPDAIGLTVFDALGLVLAEDVVGQAMLPAFANAAMDGYAVVAADIAGASLDQPVELPVIGEVAAGAGAPAGVPPGKSVRIMTGAPVPAGTDAVVPVETTSGGAATAAFHRPVAAGDHIRRPGEDLQPGQVLLRSGRRVQPADVGLLTAAGVARVLCVPPPRVVVLSSGDELVPANREPGPGQIRDSNGPMLAAMVRAAGGIPFTTGVVPDDRKALMYAFDTNLGHADLFVCTGGASAGTRDLLPDVIGAMGEVATAKVAMKPGMPQIRGRIGGTPVIGLPGNPVSAFVSFEVFVRPAIRLLQGRRDVTRPVVTARVAEPLVGASRKRHYVRVRLTRTGSGWSATPTGAQGSHVISSISSADGLAVVPEDRDRLEVGESVPVQLLIEG</sequence>
<dbReference type="PANTHER" id="PTHR10192:SF5">
    <property type="entry name" value="GEPHYRIN"/>
    <property type="match status" value="1"/>
</dbReference>
<gene>
    <name evidence="13" type="ORF">GCM10011354_05060</name>
</gene>
<dbReference type="PANTHER" id="PTHR10192">
    <property type="entry name" value="MOLYBDOPTERIN BIOSYNTHESIS PROTEIN"/>
    <property type="match status" value="1"/>
</dbReference>
<keyword evidence="8 11" id="KW-0460">Magnesium</keyword>
<comment type="function">
    <text evidence="2 11">Catalyzes the insertion of molybdate into adenylated molybdopterin with the concomitant release of AMP.</text>
</comment>
<dbReference type="Pfam" id="PF03453">
    <property type="entry name" value="MoeA_N"/>
    <property type="match status" value="1"/>
</dbReference>
<dbReference type="GO" id="GO:0061599">
    <property type="term" value="F:molybdopterin molybdotransferase activity"/>
    <property type="evidence" value="ECO:0007669"/>
    <property type="project" value="UniProtKB-UniRule"/>
</dbReference>
<dbReference type="GO" id="GO:0006777">
    <property type="term" value="P:Mo-molybdopterin cofactor biosynthetic process"/>
    <property type="evidence" value="ECO:0007669"/>
    <property type="project" value="UniProtKB-UniRule"/>
</dbReference>
<comment type="pathway">
    <text evidence="3 11">Cofactor biosynthesis; molybdopterin biosynthesis.</text>
</comment>
<dbReference type="SUPFAM" id="SSF63867">
    <property type="entry name" value="MoeA C-terminal domain-like"/>
    <property type="match status" value="1"/>
</dbReference>
<dbReference type="EMBL" id="BMHA01000002">
    <property type="protein sequence ID" value="GGI03643.1"/>
    <property type="molecule type" value="Genomic_DNA"/>
</dbReference>
<evidence type="ECO:0000256" key="11">
    <source>
        <dbReference type="RuleBase" id="RU365090"/>
    </source>
</evidence>
<name>A0A8J3A7R1_9ACTN</name>
<dbReference type="InterPro" id="IPR038987">
    <property type="entry name" value="MoeA-like"/>
</dbReference>
<dbReference type="InterPro" id="IPR005110">
    <property type="entry name" value="MoeA_linker/N"/>
</dbReference>
<dbReference type="UniPathway" id="UPA00344"/>
<comment type="cofactor">
    <cofactor evidence="1 11">
        <name>Mg(2+)</name>
        <dbReference type="ChEBI" id="CHEBI:18420"/>
    </cofactor>
</comment>
<evidence type="ECO:0000256" key="5">
    <source>
        <dbReference type="ARBA" id="ARBA00022505"/>
    </source>
</evidence>
<dbReference type="GO" id="GO:0046872">
    <property type="term" value="F:metal ion binding"/>
    <property type="evidence" value="ECO:0007669"/>
    <property type="project" value="UniProtKB-UniRule"/>
</dbReference>
<dbReference type="InterPro" id="IPR036688">
    <property type="entry name" value="MoeA_C_domain_IV_sf"/>
</dbReference>
<feature type="domain" description="MoaB/Mog" evidence="12">
    <location>
        <begin position="196"/>
        <end position="333"/>
    </location>
</feature>
<dbReference type="Gene3D" id="3.90.105.10">
    <property type="entry name" value="Molybdopterin biosynthesis moea protein, domain 2"/>
    <property type="match status" value="1"/>
</dbReference>
<evidence type="ECO:0000256" key="7">
    <source>
        <dbReference type="ARBA" id="ARBA00022723"/>
    </source>
</evidence>
<dbReference type="Gene3D" id="2.40.340.10">
    <property type="entry name" value="MoeA, C-terminal, domain IV"/>
    <property type="match status" value="1"/>
</dbReference>
<comment type="catalytic activity">
    <reaction evidence="10">
        <text>adenylyl-molybdopterin + molybdate = Mo-molybdopterin + AMP + H(+)</text>
        <dbReference type="Rhea" id="RHEA:35047"/>
        <dbReference type="ChEBI" id="CHEBI:15378"/>
        <dbReference type="ChEBI" id="CHEBI:36264"/>
        <dbReference type="ChEBI" id="CHEBI:62727"/>
        <dbReference type="ChEBI" id="CHEBI:71302"/>
        <dbReference type="ChEBI" id="CHEBI:456215"/>
        <dbReference type="EC" id="2.10.1.1"/>
    </reaction>
</comment>